<dbReference type="EMBL" id="BAAARB010000045">
    <property type="protein sequence ID" value="GAA2394699.1"/>
    <property type="molecule type" value="Genomic_DNA"/>
</dbReference>
<dbReference type="Proteomes" id="UP001501170">
    <property type="component" value="Unassembled WGS sequence"/>
</dbReference>
<gene>
    <name evidence="1" type="ORF">GCM10009855_37440</name>
</gene>
<name>A0ABN3I5R2_9ACTN</name>
<keyword evidence="2" id="KW-1185">Reference proteome</keyword>
<dbReference type="RefSeq" id="WP_346077790.1">
    <property type="nucleotide sequence ID" value="NZ_BAAARB010000045.1"/>
</dbReference>
<evidence type="ECO:0000313" key="1">
    <source>
        <dbReference type="EMBL" id="GAA2394699.1"/>
    </source>
</evidence>
<sequence length="98" mass="11057">MDDHNVTLNSITPEDWASVITKRPGMYLGAVSFERTVGFVRDLEHPLIIHCNTQDDVSALPTSRHAEMLVRGDLDDAEAIKRLEPLLVELFTALEELR</sequence>
<proteinExistence type="predicted"/>
<organism evidence="1 2">
    <name type="scientific">Gordonia cholesterolivorans</name>
    <dbReference type="NCBI Taxonomy" id="559625"/>
    <lineage>
        <taxon>Bacteria</taxon>
        <taxon>Bacillati</taxon>
        <taxon>Actinomycetota</taxon>
        <taxon>Actinomycetes</taxon>
        <taxon>Mycobacteriales</taxon>
        <taxon>Gordoniaceae</taxon>
        <taxon>Gordonia</taxon>
    </lineage>
</organism>
<accession>A0ABN3I5R2</accession>
<reference evidence="1 2" key="1">
    <citation type="journal article" date="2019" name="Int. J. Syst. Evol. Microbiol.">
        <title>The Global Catalogue of Microorganisms (GCM) 10K type strain sequencing project: providing services to taxonomists for standard genome sequencing and annotation.</title>
        <authorList>
            <consortium name="The Broad Institute Genomics Platform"/>
            <consortium name="The Broad Institute Genome Sequencing Center for Infectious Disease"/>
            <person name="Wu L."/>
            <person name="Ma J."/>
        </authorList>
    </citation>
    <scope>NUCLEOTIDE SEQUENCE [LARGE SCALE GENOMIC DNA]</scope>
    <source>
        <strain evidence="1 2">JCM 16227</strain>
    </source>
</reference>
<comment type="caution">
    <text evidence="1">The sequence shown here is derived from an EMBL/GenBank/DDBJ whole genome shotgun (WGS) entry which is preliminary data.</text>
</comment>
<evidence type="ECO:0000313" key="2">
    <source>
        <dbReference type="Proteomes" id="UP001501170"/>
    </source>
</evidence>
<protein>
    <submittedName>
        <fullName evidence="1">Uncharacterized protein</fullName>
    </submittedName>
</protein>